<gene>
    <name evidence="1" type="ORF">FE263_10755</name>
</gene>
<dbReference type="RefSeq" id="WP_138325991.1">
    <property type="nucleotide sequence ID" value="NZ_VCDI01000003.1"/>
</dbReference>
<sequence>MSADAARAAARASDERAAQRAALGPLDRRLVSIKALFDVPGAGRGLRSLYGLDPRTRACIEAGRSLTAADYIFMTRRWAKLIAQADARLASGEVLVLPTVPIMAPPIAAMAEPAAFQRVNGLLSRRPQIANLPDLPATSLPLPVPPGRIDADSLARPGPVAAAVERSLGP</sequence>
<dbReference type="Gene3D" id="3.90.1300.10">
    <property type="entry name" value="Amidase signature (AS) domain"/>
    <property type="match status" value="1"/>
</dbReference>
<proteinExistence type="predicted"/>
<organism evidence="1 2">
    <name type="scientific">Lichenicoccus roseus</name>
    <dbReference type="NCBI Taxonomy" id="2683649"/>
    <lineage>
        <taxon>Bacteria</taxon>
        <taxon>Pseudomonadati</taxon>
        <taxon>Pseudomonadota</taxon>
        <taxon>Alphaproteobacteria</taxon>
        <taxon>Acetobacterales</taxon>
        <taxon>Acetobacteraceae</taxon>
        <taxon>Lichenicoccus</taxon>
    </lineage>
</organism>
<dbReference type="SUPFAM" id="SSF75304">
    <property type="entry name" value="Amidase signature (AS) enzymes"/>
    <property type="match status" value="1"/>
</dbReference>
<evidence type="ECO:0000313" key="2">
    <source>
        <dbReference type="Proteomes" id="UP000305654"/>
    </source>
</evidence>
<evidence type="ECO:0000313" key="1">
    <source>
        <dbReference type="EMBL" id="TLU72528.1"/>
    </source>
</evidence>
<reference evidence="1 2" key="1">
    <citation type="submission" date="2019-05" db="EMBL/GenBank/DDBJ databases">
        <authorList>
            <person name="Pankratov T."/>
            <person name="Grouzdev D."/>
        </authorList>
    </citation>
    <scope>NUCLEOTIDE SEQUENCE [LARGE SCALE GENOMIC DNA]</scope>
    <source>
        <strain evidence="1 2">KEBCLARHB70R</strain>
    </source>
</reference>
<dbReference type="AlphaFoldDB" id="A0A5R9JE06"/>
<dbReference type="EMBL" id="VCDI01000003">
    <property type="protein sequence ID" value="TLU72528.1"/>
    <property type="molecule type" value="Genomic_DNA"/>
</dbReference>
<comment type="caution">
    <text evidence="1">The sequence shown here is derived from an EMBL/GenBank/DDBJ whole genome shotgun (WGS) entry which is preliminary data.</text>
</comment>
<accession>A0A5R9JE06</accession>
<keyword evidence="2" id="KW-1185">Reference proteome</keyword>
<dbReference type="InterPro" id="IPR036928">
    <property type="entry name" value="AS_sf"/>
</dbReference>
<protein>
    <submittedName>
        <fullName evidence="1">Uncharacterized protein</fullName>
    </submittedName>
</protein>
<name>A0A5R9JE06_9PROT</name>
<dbReference type="OrthoDB" id="9811471at2"/>
<dbReference type="Proteomes" id="UP000305654">
    <property type="component" value="Unassembled WGS sequence"/>
</dbReference>